<dbReference type="OrthoDB" id="9985104at2"/>
<comment type="caution">
    <text evidence="1">The sequence shown here is derived from an EMBL/GenBank/DDBJ whole genome shotgun (WGS) entry which is preliminary data.</text>
</comment>
<organism evidence="1 2">
    <name type="scientific">Proteobacteria bacterium 228</name>
    <dbReference type="NCBI Taxonomy" id="2083153"/>
    <lineage>
        <taxon>Bacteria</taxon>
        <taxon>Pseudomonadati</taxon>
        <taxon>Pseudomonadota</taxon>
    </lineage>
</organism>
<name>A0A2S5KLX4_9PROT</name>
<dbReference type="AlphaFoldDB" id="A0A2S5KLX4"/>
<sequence>MLLALEAIVVLAFLLILLAVFSRYQNQRIKRLKSQLERGPEQMPDLDLADIDGEQDSSYRYHLNKALQHTVQHYKELRPDQTNFEFNKDLPAEVQTTAMRLMFLHAEKQALKSNDENSFWDSIHKSLSRVAEAYIEDFEQKRRKPEPVTLVEPTSVANASGQPRQEAELLGHLIPSVNKLMRQAAESSKHLSTLNSELEKTIQNQPALKDTLTVLSTAFGPNYPADSEPATTTLNGWRETLSSLKQAQQACQNALTLDMPAPDEDLNLLKDKLADLLWYTNAQIPEYLEQIQTLQSATGQLHDALSTIRPKTQHHAFIEEMLKESRDMHHVLRTDLERLQGQLKLIESATQTFSLLQ</sequence>
<accession>A0A2S5KLX4</accession>
<reference evidence="1 2" key="1">
    <citation type="submission" date="2018-02" db="EMBL/GenBank/DDBJ databases">
        <title>novel marine gammaproteobacteria from coastal saline agro ecosystem.</title>
        <authorList>
            <person name="Krishnan R."/>
            <person name="Ramesh Kumar N."/>
        </authorList>
    </citation>
    <scope>NUCLEOTIDE SEQUENCE [LARGE SCALE GENOMIC DNA]</scope>
    <source>
        <strain evidence="1 2">228</strain>
    </source>
</reference>
<protein>
    <submittedName>
        <fullName evidence="1">Uncharacterized protein</fullName>
    </submittedName>
</protein>
<dbReference type="Proteomes" id="UP000238196">
    <property type="component" value="Unassembled WGS sequence"/>
</dbReference>
<gene>
    <name evidence="1" type="ORF">C4K68_20165</name>
</gene>
<evidence type="ECO:0000313" key="1">
    <source>
        <dbReference type="EMBL" id="PPC75529.1"/>
    </source>
</evidence>
<dbReference type="EMBL" id="PRLP01000087">
    <property type="protein sequence ID" value="PPC75529.1"/>
    <property type="molecule type" value="Genomic_DNA"/>
</dbReference>
<proteinExistence type="predicted"/>
<evidence type="ECO:0000313" key="2">
    <source>
        <dbReference type="Proteomes" id="UP000238196"/>
    </source>
</evidence>